<dbReference type="Proteomes" id="UP000325081">
    <property type="component" value="Unassembled WGS sequence"/>
</dbReference>
<name>A0A5A7R2Z6_STRAF</name>
<reference evidence="3" key="1">
    <citation type="journal article" date="2019" name="Curr. Biol.">
        <title>Genome Sequence of Striga asiatica Provides Insight into the Evolution of Plant Parasitism.</title>
        <authorList>
            <person name="Yoshida S."/>
            <person name="Kim S."/>
            <person name="Wafula E.K."/>
            <person name="Tanskanen J."/>
            <person name="Kim Y.M."/>
            <person name="Honaas L."/>
            <person name="Yang Z."/>
            <person name="Spallek T."/>
            <person name="Conn C.E."/>
            <person name="Ichihashi Y."/>
            <person name="Cheong K."/>
            <person name="Cui S."/>
            <person name="Der J.P."/>
            <person name="Gundlach H."/>
            <person name="Jiao Y."/>
            <person name="Hori C."/>
            <person name="Ishida J.K."/>
            <person name="Kasahara H."/>
            <person name="Kiba T."/>
            <person name="Kim M.S."/>
            <person name="Koo N."/>
            <person name="Laohavisit A."/>
            <person name="Lee Y.H."/>
            <person name="Lumba S."/>
            <person name="McCourt P."/>
            <person name="Mortimer J.C."/>
            <person name="Mutuku J.M."/>
            <person name="Nomura T."/>
            <person name="Sasaki-Sekimoto Y."/>
            <person name="Seto Y."/>
            <person name="Wang Y."/>
            <person name="Wakatake T."/>
            <person name="Sakakibara H."/>
            <person name="Demura T."/>
            <person name="Yamaguchi S."/>
            <person name="Yoneyama K."/>
            <person name="Manabe R.I."/>
            <person name="Nelson D.C."/>
            <person name="Schulman A.H."/>
            <person name="Timko M.P."/>
            <person name="dePamphilis C.W."/>
            <person name="Choi D."/>
            <person name="Shirasu K."/>
        </authorList>
    </citation>
    <scope>NUCLEOTIDE SEQUENCE [LARGE SCALE GENOMIC DNA]</scope>
    <source>
        <strain evidence="3">cv. UVA1</strain>
    </source>
</reference>
<keyword evidence="3" id="KW-1185">Reference proteome</keyword>
<protein>
    <submittedName>
        <fullName evidence="2">Uncharacterized protein</fullName>
    </submittedName>
</protein>
<sequence length="207" mass="22658">MSGMNESNAVPSCYRGAAASISFGKTSTMKKAKGVRFRRFPKKLDHLSALGRDGLRLALLKNLPKVPPIDVQSLTKTLHFEKEESSYVRIEALTSTHLVRSALDKASKDAKKEAEKKARQGSSLYGIGSASPETGSKHARPVYFFHDMLWSRVYSCGLLALEEVVSVPDICNEYGCGRLRDDHDEYAGPGNIGSNGFGKATVFAERD</sequence>
<evidence type="ECO:0000313" key="3">
    <source>
        <dbReference type="Proteomes" id="UP000325081"/>
    </source>
</evidence>
<proteinExistence type="predicted"/>
<accession>A0A5A7R2Z6</accession>
<comment type="caution">
    <text evidence="2">The sequence shown here is derived from an EMBL/GenBank/DDBJ whole genome shotgun (WGS) entry which is preliminary data.</text>
</comment>
<feature type="region of interest" description="Disordered" evidence="1">
    <location>
        <begin position="110"/>
        <end position="134"/>
    </location>
</feature>
<evidence type="ECO:0000256" key="1">
    <source>
        <dbReference type="SAM" id="MobiDB-lite"/>
    </source>
</evidence>
<organism evidence="2 3">
    <name type="scientific">Striga asiatica</name>
    <name type="common">Asiatic witchweed</name>
    <name type="synonym">Buchnera asiatica</name>
    <dbReference type="NCBI Taxonomy" id="4170"/>
    <lineage>
        <taxon>Eukaryota</taxon>
        <taxon>Viridiplantae</taxon>
        <taxon>Streptophyta</taxon>
        <taxon>Embryophyta</taxon>
        <taxon>Tracheophyta</taxon>
        <taxon>Spermatophyta</taxon>
        <taxon>Magnoliopsida</taxon>
        <taxon>eudicotyledons</taxon>
        <taxon>Gunneridae</taxon>
        <taxon>Pentapetalae</taxon>
        <taxon>asterids</taxon>
        <taxon>lamiids</taxon>
        <taxon>Lamiales</taxon>
        <taxon>Orobanchaceae</taxon>
        <taxon>Buchnereae</taxon>
        <taxon>Striga</taxon>
    </lineage>
</organism>
<dbReference type="OrthoDB" id="1816045at2759"/>
<gene>
    <name evidence="2" type="ORF">STAS_29206</name>
</gene>
<dbReference type="EMBL" id="BKCP01009937">
    <property type="protein sequence ID" value="GER51788.1"/>
    <property type="molecule type" value="Genomic_DNA"/>
</dbReference>
<dbReference type="AlphaFoldDB" id="A0A5A7R2Z6"/>
<evidence type="ECO:0000313" key="2">
    <source>
        <dbReference type="EMBL" id="GER51788.1"/>
    </source>
</evidence>